<dbReference type="InterPro" id="IPR050204">
    <property type="entry name" value="AraC_XylS_family_regulators"/>
</dbReference>
<dbReference type="GO" id="GO:0003700">
    <property type="term" value="F:DNA-binding transcription factor activity"/>
    <property type="evidence" value="ECO:0007669"/>
    <property type="project" value="InterPro"/>
</dbReference>
<dbReference type="Pfam" id="PF12833">
    <property type="entry name" value="HTH_18"/>
    <property type="match status" value="1"/>
</dbReference>
<dbReference type="InterPro" id="IPR037923">
    <property type="entry name" value="HTH-like"/>
</dbReference>
<dbReference type="SUPFAM" id="SSF51215">
    <property type="entry name" value="Regulatory protein AraC"/>
    <property type="match status" value="1"/>
</dbReference>
<geneLocation type="plasmid" evidence="6">
    <name>ptt13-3</name>
</geneLocation>
<dbReference type="Proteomes" id="UP000229314">
    <property type="component" value="Plasmid pTT13-3"/>
</dbReference>
<feature type="domain" description="HTH araC/xylS-type" evidence="4">
    <location>
        <begin position="187"/>
        <end position="285"/>
    </location>
</feature>
<gene>
    <name evidence="5" type="ORF">PYTT13_20900</name>
</gene>
<evidence type="ECO:0000256" key="1">
    <source>
        <dbReference type="ARBA" id="ARBA00023015"/>
    </source>
</evidence>
<organism evidence="5 6">
    <name type="scientific">Paracoccus yeei</name>
    <dbReference type="NCBI Taxonomy" id="147645"/>
    <lineage>
        <taxon>Bacteria</taxon>
        <taxon>Pseudomonadati</taxon>
        <taxon>Pseudomonadota</taxon>
        <taxon>Alphaproteobacteria</taxon>
        <taxon>Rhodobacterales</taxon>
        <taxon>Paracoccaceae</taxon>
        <taxon>Paracoccus</taxon>
    </lineage>
</organism>
<sequence length="288" mass="32462">MLAAERGRELSNALRVIRGEFGRVCLLDMDRPLVRHAHHHVHFLVKAEGADTFFEVRGVNVALTDTLGVVMNAWEPHSYVHDPKKPPTIILAFYIEPAWLASYCCDWQYMPNTQIFSGNHVLLDRTARSYVRELAQLMVLHPVQTAEHVACLSQLMKHLVCTLTDQQTLRRSLRELARGSSLLPPVRRALSLISQEPAIYSDVGTLTRKVGVSRAHLYRMFEDSIGIPPKLYANAVRIERAISIVSQPNAKMLSISDDLGFSAPAHFSRFFHDHAGSYPTTWRSAVAE</sequence>
<evidence type="ECO:0000259" key="4">
    <source>
        <dbReference type="PROSITE" id="PS01124"/>
    </source>
</evidence>
<evidence type="ECO:0000256" key="3">
    <source>
        <dbReference type="ARBA" id="ARBA00023163"/>
    </source>
</evidence>
<dbReference type="PROSITE" id="PS01124">
    <property type="entry name" value="HTH_ARAC_FAMILY_2"/>
    <property type="match status" value="1"/>
</dbReference>
<dbReference type="Gene3D" id="1.10.10.60">
    <property type="entry name" value="Homeodomain-like"/>
    <property type="match status" value="1"/>
</dbReference>
<reference evidence="5 6" key="1">
    <citation type="submission" date="2017-10" db="EMBL/GenBank/DDBJ databases">
        <title>Complete genome sequence of Paracoccus yeei TT13 isolated from human skin.</title>
        <authorList>
            <person name="Lee K."/>
            <person name="Lim J.Y."/>
            <person name="Hwang I."/>
        </authorList>
    </citation>
    <scope>NUCLEOTIDE SEQUENCE [LARGE SCALE GENOMIC DNA]</scope>
    <source>
        <strain evidence="5 6">TT13</strain>
        <plasmid evidence="6">Plasmid ptt13-3</plasmid>
    </source>
</reference>
<evidence type="ECO:0000256" key="2">
    <source>
        <dbReference type="ARBA" id="ARBA00023125"/>
    </source>
</evidence>
<dbReference type="EMBL" id="CP024425">
    <property type="protein sequence ID" value="ATQ58287.1"/>
    <property type="molecule type" value="Genomic_DNA"/>
</dbReference>
<dbReference type="Pfam" id="PF02311">
    <property type="entry name" value="AraC_binding"/>
    <property type="match status" value="1"/>
</dbReference>
<dbReference type="InterPro" id="IPR018060">
    <property type="entry name" value="HTH_AraC"/>
</dbReference>
<dbReference type="PANTHER" id="PTHR46796">
    <property type="entry name" value="HTH-TYPE TRANSCRIPTIONAL ACTIVATOR RHAS-RELATED"/>
    <property type="match status" value="1"/>
</dbReference>
<accession>A0A2D2C738</accession>
<dbReference type="GO" id="GO:0043565">
    <property type="term" value="F:sequence-specific DNA binding"/>
    <property type="evidence" value="ECO:0007669"/>
    <property type="project" value="InterPro"/>
</dbReference>
<dbReference type="AlphaFoldDB" id="A0A2D2C738"/>
<proteinExistence type="predicted"/>
<evidence type="ECO:0000313" key="6">
    <source>
        <dbReference type="Proteomes" id="UP000229314"/>
    </source>
</evidence>
<dbReference type="RefSeq" id="WP_099650621.1">
    <property type="nucleotide sequence ID" value="NZ_CAUQGX010000086.1"/>
</dbReference>
<name>A0A2D2C738_9RHOB</name>
<keyword evidence="1" id="KW-0805">Transcription regulation</keyword>
<keyword evidence="2" id="KW-0238">DNA-binding</keyword>
<dbReference type="InterPro" id="IPR009057">
    <property type="entry name" value="Homeodomain-like_sf"/>
</dbReference>
<dbReference type="SUPFAM" id="SSF46689">
    <property type="entry name" value="Homeodomain-like"/>
    <property type="match status" value="1"/>
</dbReference>
<evidence type="ECO:0000313" key="5">
    <source>
        <dbReference type="EMBL" id="ATQ58287.1"/>
    </source>
</evidence>
<dbReference type="PANTHER" id="PTHR46796:SF2">
    <property type="entry name" value="TRANSCRIPTIONAL REGULATORY PROTEIN"/>
    <property type="match status" value="1"/>
</dbReference>
<keyword evidence="5" id="KW-0614">Plasmid</keyword>
<dbReference type="SMART" id="SM00342">
    <property type="entry name" value="HTH_ARAC"/>
    <property type="match status" value="1"/>
</dbReference>
<dbReference type="InterPro" id="IPR003313">
    <property type="entry name" value="AraC-bd"/>
</dbReference>
<protein>
    <submittedName>
        <fullName evidence="5">AraC family transcriptional regulator</fullName>
    </submittedName>
</protein>
<keyword evidence="3" id="KW-0804">Transcription</keyword>